<dbReference type="AlphaFoldDB" id="A0A0K2VC97"/>
<keyword evidence="1" id="KW-0472">Membrane</keyword>
<reference evidence="2" key="1">
    <citation type="submission" date="2014-05" db="EMBL/GenBank/DDBJ databases">
        <authorList>
            <person name="Chronopoulou M."/>
        </authorList>
    </citation>
    <scope>NUCLEOTIDE SEQUENCE</scope>
    <source>
        <tissue evidence="2">Whole organism</tissue>
    </source>
</reference>
<accession>A0A0K2VC97</accession>
<sequence length="61" mass="6983">MLWLDNTKAILNNVCNPNFLLYISNINALSSINLLLWASYSNFYDGLRYLGIIYAMVGNLH</sequence>
<keyword evidence="1" id="KW-1133">Transmembrane helix</keyword>
<feature type="transmembrane region" description="Helical" evidence="1">
    <location>
        <begin position="20"/>
        <end position="40"/>
    </location>
</feature>
<protein>
    <submittedName>
        <fullName evidence="2">Uncharacterized protein</fullName>
    </submittedName>
</protein>
<dbReference type="EMBL" id="HACA01030191">
    <property type="protein sequence ID" value="CDW47552.1"/>
    <property type="molecule type" value="Transcribed_RNA"/>
</dbReference>
<proteinExistence type="predicted"/>
<evidence type="ECO:0000313" key="2">
    <source>
        <dbReference type="EMBL" id="CDW47551.1"/>
    </source>
</evidence>
<name>A0A0K2VC97_LEPSM</name>
<dbReference type="EMBL" id="HACA01030190">
    <property type="protein sequence ID" value="CDW47551.1"/>
    <property type="molecule type" value="Transcribed_RNA"/>
</dbReference>
<organism evidence="2">
    <name type="scientific">Lepeophtheirus salmonis</name>
    <name type="common">Salmon louse</name>
    <name type="synonym">Caligus salmonis</name>
    <dbReference type="NCBI Taxonomy" id="72036"/>
    <lineage>
        <taxon>Eukaryota</taxon>
        <taxon>Metazoa</taxon>
        <taxon>Ecdysozoa</taxon>
        <taxon>Arthropoda</taxon>
        <taxon>Crustacea</taxon>
        <taxon>Multicrustacea</taxon>
        <taxon>Hexanauplia</taxon>
        <taxon>Copepoda</taxon>
        <taxon>Siphonostomatoida</taxon>
        <taxon>Caligidae</taxon>
        <taxon>Lepeophtheirus</taxon>
    </lineage>
</organism>
<evidence type="ECO:0000256" key="1">
    <source>
        <dbReference type="SAM" id="Phobius"/>
    </source>
</evidence>
<keyword evidence="1" id="KW-0812">Transmembrane</keyword>